<evidence type="ECO:0000313" key="10">
    <source>
        <dbReference type="Proteomes" id="UP000001396"/>
    </source>
</evidence>
<comment type="subcellular location">
    <subcellularLocation>
        <location evidence="1">Cell envelope</location>
    </subcellularLocation>
    <subcellularLocation>
        <location evidence="2">Cell outer membrane</location>
    </subcellularLocation>
    <subcellularLocation>
        <location evidence="3">Secreted</location>
    </subcellularLocation>
</comment>
<keyword evidence="6" id="KW-0472">Membrane</keyword>
<organism evidence="9 10">
    <name type="scientific">Heterostelium pallidum (strain ATCC 26659 / Pp 5 / PN500)</name>
    <name type="common">Cellular slime mold</name>
    <name type="synonym">Polysphondylium pallidum</name>
    <dbReference type="NCBI Taxonomy" id="670386"/>
    <lineage>
        <taxon>Eukaryota</taxon>
        <taxon>Amoebozoa</taxon>
        <taxon>Evosea</taxon>
        <taxon>Eumycetozoa</taxon>
        <taxon>Dictyostelia</taxon>
        <taxon>Acytosteliales</taxon>
        <taxon>Acytosteliaceae</taxon>
        <taxon>Heterostelium</taxon>
    </lineage>
</organism>
<dbReference type="Proteomes" id="UP000001396">
    <property type="component" value="Unassembled WGS sequence"/>
</dbReference>
<dbReference type="PANTHER" id="PTHR11319">
    <property type="entry name" value="G PROTEIN-COUPLED RECEPTOR-RELATED"/>
    <property type="match status" value="1"/>
</dbReference>
<evidence type="ECO:0000256" key="5">
    <source>
        <dbReference type="ARBA" id="ARBA00022729"/>
    </source>
</evidence>
<keyword evidence="10" id="KW-1185">Reference proteome</keyword>
<accession>D3BEZ4</accession>
<dbReference type="SUPFAM" id="SSF51126">
    <property type="entry name" value="Pectin lyase-like"/>
    <property type="match status" value="2"/>
</dbReference>
<feature type="signal peptide" evidence="8">
    <location>
        <begin position="1"/>
        <end position="20"/>
    </location>
</feature>
<keyword evidence="5 8" id="KW-0732">Signal</keyword>
<feature type="chain" id="PRO_5003041082" description="EGF-like domain-containing protein" evidence="8">
    <location>
        <begin position="21"/>
        <end position="549"/>
    </location>
</feature>
<protein>
    <recommendedName>
        <fullName evidence="11">EGF-like domain-containing protein</fullName>
    </recommendedName>
</protein>
<evidence type="ECO:0000256" key="1">
    <source>
        <dbReference type="ARBA" id="ARBA00004196"/>
    </source>
</evidence>
<dbReference type="GeneID" id="31362791"/>
<keyword evidence="7" id="KW-0998">Cell outer membrane</keyword>
<dbReference type="AlphaFoldDB" id="D3BEZ4"/>
<dbReference type="EMBL" id="ADBJ01000031">
    <property type="protein sequence ID" value="EFA80475.1"/>
    <property type="molecule type" value="Genomic_DNA"/>
</dbReference>
<evidence type="ECO:0000256" key="4">
    <source>
        <dbReference type="ARBA" id="ARBA00022525"/>
    </source>
</evidence>
<dbReference type="PANTHER" id="PTHR11319:SF35">
    <property type="entry name" value="OUTER MEMBRANE PROTEIN PMPC-RELATED"/>
    <property type="match status" value="1"/>
</dbReference>
<comment type="caution">
    <text evidence="9">The sequence shown here is derived from an EMBL/GenBank/DDBJ whole genome shotgun (WGS) entry which is preliminary data.</text>
</comment>
<evidence type="ECO:0000313" key="9">
    <source>
        <dbReference type="EMBL" id="EFA80475.1"/>
    </source>
</evidence>
<evidence type="ECO:0000256" key="7">
    <source>
        <dbReference type="ARBA" id="ARBA00023237"/>
    </source>
</evidence>
<gene>
    <name evidence="9" type="ORF">PPL_07310</name>
</gene>
<dbReference type="GO" id="GO:0005576">
    <property type="term" value="C:extracellular region"/>
    <property type="evidence" value="ECO:0007669"/>
    <property type="project" value="UniProtKB-SubCell"/>
</dbReference>
<reference evidence="9 10" key="1">
    <citation type="journal article" date="2011" name="Genome Res.">
        <title>Phylogeny-wide analysis of social amoeba genomes highlights ancient origins for complex intercellular communication.</title>
        <authorList>
            <person name="Heidel A.J."/>
            <person name="Lawal H.M."/>
            <person name="Felder M."/>
            <person name="Schilde C."/>
            <person name="Helps N.R."/>
            <person name="Tunggal B."/>
            <person name="Rivero F."/>
            <person name="John U."/>
            <person name="Schleicher M."/>
            <person name="Eichinger L."/>
            <person name="Platzer M."/>
            <person name="Noegel A.A."/>
            <person name="Schaap P."/>
            <person name="Gloeckner G."/>
        </authorList>
    </citation>
    <scope>NUCLEOTIDE SEQUENCE [LARGE SCALE GENOMIC DNA]</scope>
    <source>
        <strain evidence="10">ATCC 26659 / Pp 5 / PN500</strain>
    </source>
</reference>
<evidence type="ECO:0000256" key="8">
    <source>
        <dbReference type="SAM" id="SignalP"/>
    </source>
</evidence>
<evidence type="ECO:0000256" key="6">
    <source>
        <dbReference type="ARBA" id="ARBA00023136"/>
    </source>
</evidence>
<name>D3BEZ4_HETP5</name>
<dbReference type="RefSeq" id="XP_020432595.1">
    <property type="nucleotide sequence ID" value="XM_020578147.1"/>
</dbReference>
<dbReference type="InParanoid" id="D3BEZ4"/>
<proteinExistence type="predicted"/>
<dbReference type="InterPro" id="IPR003368">
    <property type="entry name" value="POMP_repeat"/>
</dbReference>
<sequence>MTGYKILFLLFVFTIHLSSSKKIAISSSSSNDLITCTINTQLSQCVVENATSLSCPKIVYCIENFNSYSKEFSKFEILIPSGDYTDTACPSVLPSNALQISGTLSFTSINSVTFNCSNQFISLQIETPIDLIFNGITFISCQTLGNGGCIEIVTERYDTSVILNDVHSKVCSANETGGFLYSEANYNEIRNSVLNGGFSTGSGGSIYALNGVVNISNSDFNFNEAGVNGGVVDANKIYVYNSLFSNNYAYQDGGALRSNQFLYVQHSIFANNDAADNGGAIAVIEKSYISNTIFSGNNAQIGGAIFSLNQIITENSQFLNNSALNGGAIYKYSLDRPNSSGLIVVDSSFTGNLAEFGGGLGFGGAINAGLGSIYIRSTEFNSNSGYNGGAIYVANGNIPQEIIITNSNFYNNFAHGDGGAISVVQKYNQSVFINLNQSSFWYNSAKNIAGGLFFQTPPDSLKGGLFIDSKSSMEQSYTFNYEAIYSYNIVNVTNPIPSYYYTIFQENTTDVAKVLGVTGECYNGIATINERGQVLSCKCNMGGSGPTCN</sequence>
<evidence type="ECO:0008006" key="11">
    <source>
        <dbReference type="Google" id="ProtNLM"/>
    </source>
</evidence>
<keyword evidence="4" id="KW-0964">Secreted</keyword>
<dbReference type="InterPro" id="IPR011050">
    <property type="entry name" value="Pectin_lyase_fold/virulence"/>
</dbReference>
<evidence type="ECO:0000256" key="3">
    <source>
        <dbReference type="ARBA" id="ARBA00004613"/>
    </source>
</evidence>
<evidence type="ECO:0000256" key="2">
    <source>
        <dbReference type="ARBA" id="ARBA00004442"/>
    </source>
</evidence>
<dbReference type="Pfam" id="PF02415">
    <property type="entry name" value="Chlam_PMP"/>
    <property type="match status" value="2"/>
</dbReference>